<feature type="binding site" evidence="17">
    <location>
        <position position="274"/>
    </location>
    <ligand>
        <name>Mg(2+)</name>
        <dbReference type="ChEBI" id="CHEBI:18420"/>
    </ligand>
</feature>
<evidence type="ECO:0000256" key="2">
    <source>
        <dbReference type="ARBA" id="ARBA00004865"/>
    </source>
</evidence>
<dbReference type="HOGENOM" id="CLU_022890_1_0_1"/>
<dbReference type="FunFam" id="3.40.120.10:FF:000013">
    <property type="entry name" value="Phosphoacetylglucosamine mutase"/>
    <property type="match status" value="1"/>
</dbReference>
<dbReference type="Pfam" id="PF00408">
    <property type="entry name" value="PGM_PMM_IV"/>
    <property type="match status" value="1"/>
</dbReference>
<feature type="domain" description="Phosphoacetylglucosamine mutase AMG1" evidence="21">
    <location>
        <begin position="178"/>
        <end position="280"/>
    </location>
</feature>
<dbReference type="Gene3D" id="3.30.310.50">
    <property type="entry name" value="Alpha-D-phosphohexomutase, C-terminal domain"/>
    <property type="match status" value="1"/>
</dbReference>
<dbReference type="GO" id="GO:0006048">
    <property type="term" value="P:UDP-N-acetylglucosamine biosynthetic process"/>
    <property type="evidence" value="ECO:0000318"/>
    <property type="project" value="GO_Central"/>
</dbReference>
<evidence type="ECO:0000256" key="17">
    <source>
        <dbReference type="PIRSR" id="PIRSR016408-3"/>
    </source>
</evidence>
<evidence type="ECO:0000256" key="12">
    <source>
        <dbReference type="ARBA" id="ARBA00032065"/>
    </source>
</evidence>
<feature type="binding site" description="via phosphate group" evidence="17">
    <location>
        <position position="66"/>
    </location>
    <ligand>
        <name>Mg(2+)</name>
        <dbReference type="ChEBI" id="CHEBI:18420"/>
    </ligand>
</feature>
<dbReference type="InterPro" id="IPR049022">
    <property type="entry name" value="AMG1_III"/>
</dbReference>
<dbReference type="InterPro" id="IPR049023">
    <property type="entry name" value="AMG1_II"/>
</dbReference>
<dbReference type="Gene3D" id="3.40.120.10">
    <property type="entry name" value="Alpha-D-Glucose-1,6-Bisphosphate, subunit A, domain 3"/>
    <property type="match status" value="2"/>
</dbReference>
<feature type="binding site" evidence="16">
    <location>
        <position position="507"/>
    </location>
    <ligand>
        <name>substrate</name>
    </ligand>
</feature>
<dbReference type="Proteomes" id="UP000001593">
    <property type="component" value="Unassembled WGS sequence"/>
</dbReference>
<dbReference type="Pfam" id="PF21404">
    <property type="entry name" value="AMG1_III"/>
    <property type="match status" value="1"/>
</dbReference>
<dbReference type="CDD" id="cd03086">
    <property type="entry name" value="PGM3"/>
    <property type="match status" value="1"/>
</dbReference>
<dbReference type="InterPro" id="IPR005844">
    <property type="entry name" value="A-D-PHexomutase_a/b/a-I"/>
</dbReference>
<dbReference type="OMA" id="WEAYATK"/>
<keyword evidence="10" id="KW-0961">Cell wall biogenesis/degradation</keyword>
<dbReference type="AlphaFoldDB" id="A7S2H7"/>
<evidence type="ECO:0000259" key="20">
    <source>
        <dbReference type="Pfam" id="PF21404"/>
    </source>
</evidence>
<dbReference type="InterPro" id="IPR005843">
    <property type="entry name" value="A-D-PHexomutase_C"/>
</dbReference>
<evidence type="ECO:0000256" key="13">
    <source>
        <dbReference type="ARBA" id="ARBA00059527"/>
    </source>
</evidence>
<dbReference type="InterPro" id="IPR016657">
    <property type="entry name" value="PAGM"/>
</dbReference>
<evidence type="ECO:0000256" key="3">
    <source>
        <dbReference type="ARBA" id="ARBA00010231"/>
    </source>
</evidence>
<dbReference type="GO" id="GO:0004610">
    <property type="term" value="F:phosphoacetylglucosamine mutase activity"/>
    <property type="evidence" value="ECO:0000318"/>
    <property type="project" value="GO_Central"/>
</dbReference>
<dbReference type="EMBL" id="DS469568">
    <property type="protein sequence ID" value="EDO42108.1"/>
    <property type="molecule type" value="Genomic_DNA"/>
</dbReference>
<keyword evidence="8 14" id="KW-0413">Isomerase</keyword>
<dbReference type="PIRSF" id="PIRSF016408">
    <property type="entry name" value="PAGM"/>
    <property type="match status" value="1"/>
</dbReference>
<dbReference type="SUPFAM" id="SSF55957">
    <property type="entry name" value="Phosphoglucomutase, C-terminal domain"/>
    <property type="match status" value="1"/>
</dbReference>
<reference evidence="22 23" key="1">
    <citation type="journal article" date="2007" name="Science">
        <title>Sea anemone genome reveals ancestral eumetazoan gene repertoire and genomic organization.</title>
        <authorList>
            <person name="Putnam N.H."/>
            <person name="Srivastava M."/>
            <person name="Hellsten U."/>
            <person name="Dirks B."/>
            <person name="Chapman J."/>
            <person name="Salamov A."/>
            <person name="Terry A."/>
            <person name="Shapiro H."/>
            <person name="Lindquist E."/>
            <person name="Kapitonov V.V."/>
            <person name="Jurka J."/>
            <person name="Genikhovich G."/>
            <person name="Grigoriev I.V."/>
            <person name="Lucas S.M."/>
            <person name="Steele R.E."/>
            <person name="Finnerty J.R."/>
            <person name="Technau U."/>
            <person name="Martindale M.Q."/>
            <person name="Rokhsar D.S."/>
        </authorList>
    </citation>
    <scope>NUCLEOTIDE SEQUENCE [LARGE SCALE GENOMIC DNA]</scope>
    <source>
        <strain evidence="23">CH2 X CH6</strain>
    </source>
</reference>
<keyword evidence="6 14" id="KW-0479">Metal-binding</keyword>
<organism evidence="22 23">
    <name type="scientific">Nematostella vectensis</name>
    <name type="common">Starlet sea anemone</name>
    <dbReference type="NCBI Taxonomy" id="45351"/>
    <lineage>
        <taxon>Eukaryota</taxon>
        <taxon>Metazoa</taxon>
        <taxon>Cnidaria</taxon>
        <taxon>Anthozoa</taxon>
        <taxon>Hexacorallia</taxon>
        <taxon>Actiniaria</taxon>
        <taxon>Edwardsiidae</taxon>
        <taxon>Nematostella</taxon>
    </lineage>
</organism>
<feature type="binding site" evidence="17">
    <location>
        <position position="278"/>
    </location>
    <ligand>
        <name>Mg(2+)</name>
        <dbReference type="ChEBI" id="CHEBI:18420"/>
    </ligand>
</feature>
<evidence type="ECO:0000256" key="16">
    <source>
        <dbReference type="PIRSR" id="PIRSR016408-2"/>
    </source>
</evidence>
<dbReference type="PROSITE" id="PS00710">
    <property type="entry name" value="PGM_PMM"/>
    <property type="match status" value="1"/>
</dbReference>
<dbReference type="EC" id="5.4.2.3" evidence="4 14"/>
<comment type="function">
    <text evidence="14">Catalyzes the conversion of GlcNAc-6-P into GlcNAc-1-P during the synthesis of uridine diphosphate/UDP-GlcNAc, a sugar nucleotide critical to multiple glycosylation pathways including protein N- and O-glycosylation.</text>
</comment>
<dbReference type="GO" id="GO:0000287">
    <property type="term" value="F:magnesium ion binding"/>
    <property type="evidence" value="ECO:0007669"/>
    <property type="project" value="InterPro"/>
</dbReference>
<feature type="binding site" evidence="16">
    <location>
        <begin position="370"/>
        <end position="372"/>
    </location>
    <ligand>
        <name>substrate</name>
    </ligand>
</feature>
<sequence>MDSLLENVAEVSKKYPKLDTKFSYGTAGFRTRADTLETVMFRMGMLAVIRSRAKEGQAIGVVITASHNPIYDNGVKLVDPLGEMLNESWEKYATSLANANDLIGALKDVIHETKVEMCKPGKVFIARDTRPSGLAFTKALMDGIQALGGLYHDYGVLTTPQLHYMVRCHNTQGEYGEATEQGYYKKLSKAFIHLRMLAGKGKAKQIKLDGANGVGALKVKEMANHMKGELPLVIFNEGEVSKLNEKCGADYVKLYQCAPDNMTICPGDKCVTYDGDADRVMYFFMGNDSQFHLLDGDRIATLIAGFIKERLDKTNVVLSRGLGMVQTAYANGSSTRYAQDVLKVPVALAKTGVKFVHHRAEQFDIGVYFEANGHGTVLFSKEAVAKIKEVAQKSEKNSEQHRAATELIYLIDLVNQAVGDSISDMLVVESILNAQDWELEDWFNCYTDLCNRQLKVKVKDRTVIKTSDTEEQVIEPQGLQVEISKLVANYSKGRSFARPSGTEDVVRVYAEADSRDAADKLAVEVAQKVFDFAGGVGDRPS</sequence>
<dbReference type="SUPFAM" id="SSF53738">
    <property type="entry name" value="Phosphoglucomutase, first 3 domains"/>
    <property type="match status" value="3"/>
</dbReference>
<dbReference type="Pfam" id="PF21405">
    <property type="entry name" value="AMG1_II"/>
    <property type="match status" value="1"/>
</dbReference>
<dbReference type="InterPro" id="IPR016066">
    <property type="entry name" value="A-D-PHexomutase_CS"/>
</dbReference>
<dbReference type="Pfam" id="PF02878">
    <property type="entry name" value="PGM_PMM_I"/>
    <property type="match status" value="2"/>
</dbReference>
<dbReference type="eggNOG" id="KOG2537">
    <property type="taxonomic scope" value="Eukaryota"/>
</dbReference>
<keyword evidence="9" id="KW-0119">Carbohydrate metabolism</keyword>
<protein>
    <recommendedName>
        <fullName evidence="4 14">Phosphoacetylglucosamine mutase</fullName>
        <shortName evidence="14">PAGM</shortName>
        <ecNumber evidence="4 14">5.4.2.3</ecNumber>
    </recommendedName>
    <alternativeName>
        <fullName evidence="12 14">Acetylglucosamine phosphomutase</fullName>
    </alternativeName>
    <alternativeName>
        <fullName evidence="11 14">N-acetylglucosamine-phosphate mutase</fullName>
    </alternativeName>
</protein>
<evidence type="ECO:0000259" key="18">
    <source>
        <dbReference type="Pfam" id="PF00408"/>
    </source>
</evidence>
<evidence type="ECO:0000259" key="21">
    <source>
        <dbReference type="Pfam" id="PF21405"/>
    </source>
</evidence>
<evidence type="ECO:0000256" key="10">
    <source>
        <dbReference type="ARBA" id="ARBA00023316"/>
    </source>
</evidence>
<feature type="binding site" evidence="16">
    <location>
        <begin position="498"/>
        <end position="502"/>
    </location>
    <ligand>
        <name>substrate</name>
    </ligand>
</feature>
<feature type="domain" description="Alpha-D-phosphohexomutase C-terminal" evidence="18">
    <location>
        <begin position="484"/>
        <end position="527"/>
    </location>
</feature>
<evidence type="ECO:0000256" key="5">
    <source>
        <dbReference type="ARBA" id="ARBA00022553"/>
    </source>
</evidence>
<dbReference type="FunFam" id="3.40.120.10:FF:000023">
    <property type="entry name" value="Phosphoacetylglucosamine mutase"/>
    <property type="match status" value="1"/>
</dbReference>
<feature type="domain" description="Alpha-D-phosphohexomutase alpha/beta/alpha" evidence="19">
    <location>
        <begin position="57"/>
        <end position="95"/>
    </location>
</feature>
<comment type="cofactor">
    <cofactor evidence="14 17">
        <name>Mg(2+)</name>
        <dbReference type="ChEBI" id="CHEBI:18420"/>
    </cofactor>
    <text evidence="14 17">Binds 1 Mg(2+) ion per subunit.</text>
</comment>
<evidence type="ECO:0000259" key="19">
    <source>
        <dbReference type="Pfam" id="PF02878"/>
    </source>
</evidence>
<dbReference type="InParanoid" id="A7S2H7"/>
<dbReference type="InterPro" id="IPR036900">
    <property type="entry name" value="A-D-PHexomutase_C_sf"/>
</dbReference>
<dbReference type="FunFam" id="3.30.310.50:FF:000003">
    <property type="entry name" value="Phosphoacetylglucosamine mutase"/>
    <property type="match status" value="1"/>
</dbReference>
<keyword evidence="23" id="KW-1185">Reference proteome</keyword>
<dbReference type="OrthoDB" id="1928at2759"/>
<dbReference type="PhylomeDB" id="A7S2H7"/>
<keyword evidence="5" id="KW-0597">Phosphoprotein</keyword>
<dbReference type="STRING" id="45351.A7S2H7"/>
<comment type="catalytic activity">
    <reaction evidence="1 14">
        <text>N-acetyl-alpha-D-glucosamine 1-phosphate = N-acetyl-D-glucosamine 6-phosphate</text>
        <dbReference type="Rhea" id="RHEA:23804"/>
        <dbReference type="ChEBI" id="CHEBI:57513"/>
        <dbReference type="ChEBI" id="CHEBI:57776"/>
        <dbReference type="EC" id="5.4.2.3"/>
    </reaction>
</comment>
<accession>A7S2H7</accession>
<dbReference type="GO" id="GO:0071555">
    <property type="term" value="P:cell wall organization"/>
    <property type="evidence" value="ECO:0007669"/>
    <property type="project" value="UniProtKB-KW"/>
</dbReference>
<evidence type="ECO:0000313" key="22">
    <source>
        <dbReference type="EMBL" id="EDO42108.1"/>
    </source>
</evidence>
<keyword evidence="7 14" id="KW-0460">Magnesium</keyword>
<feature type="domain" description="Phosphoacetylglucosamine mutase AMG1" evidence="20">
    <location>
        <begin position="295"/>
        <end position="437"/>
    </location>
</feature>
<evidence type="ECO:0000256" key="11">
    <source>
        <dbReference type="ARBA" id="ARBA00031926"/>
    </source>
</evidence>
<evidence type="ECO:0000256" key="1">
    <source>
        <dbReference type="ARBA" id="ARBA00000558"/>
    </source>
</evidence>
<gene>
    <name evidence="22" type="ORF">NEMVEDRAFT_v1g242391</name>
</gene>
<comment type="pathway">
    <text evidence="2 14">Nucleotide-sugar biosynthesis; UDP-N-acetyl-alpha-D-glucosamine biosynthesis; N-acetyl-alpha-D-glucosamine 1-phosphate from alpha-D-glucosamine 6-phosphate (route I): step 2/2.</text>
</comment>
<dbReference type="GO" id="GO:0005975">
    <property type="term" value="P:carbohydrate metabolic process"/>
    <property type="evidence" value="ECO:0007669"/>
    <property type="project" value="InterPro"/>
</dbReference>
<dbReference type="UniPathway" id="UPA00113">
    <property type="reaction ID" value="UER00530"/>
</dbReference>
<comment type="function">
    <text evidence="13">Catalyzes the conversion of GlcNAc-6-P into GlcNAc-1-P during the synthesis of uridine diphosphate/UDP-GlcNAc, which is a biosynthetic precursor of chitin and also supplies the amino sugars for N-linked oligosaccharides of glycoproteins.</text>
</comment>
<dbReference type="PANTHER" id="PTHR45955:SF1">
    <property type="entry name" value="PHOSPHOACETYLGLUCOSAMINE MUTASE"/>
    <property type="match status" value="1"/>
</dbReference>
<evidence type="ECO:0000313" key="23">
    <source>
        <dbReference type="Proteomes" id="UP000001593"/>
    </source>
</evidence>
<feature type="active site" description="Phosphoserine intermediate" evidence="15">
    <location>
        <position position="66"/>
    </location>
</feature>
<evidence type="ECO:0000256" key="6">
    <source>
        <dbReference type="ARBA" id="ARBA00022723"/>
    </source>
</evidence>
<proteinExistence type="inferred from homology"/>
<evidence type="ECO:0000256" key="8">
    <source>
        <dbReference type="ARBA" id="ARBA00023235"/>
    </source>
</evidence>
<feature type="binding site" evidence="17">
    <location>
        <position position="276"/>
    </location>
    <ligand>
        <name>Mg(2+)</name>
        <dbReference type="ChEBI" id="CHEBI:18420"/>
    </ligand>
</feature>
<evidence type="ECO:0000256" key="9">
    <source>
        <dbReference type="ARBA" id="ARBA00023277"/>
    </source>
</evidence>
<evidence type="ECO:0000256" key="7">
    <source>
        <dbReference type="ARBA" id="ARBA00022842"/>
    </source>
</evidence>
<evidence type="ECO:0000256" key="15">
    <source>
        <dbReference type="PIRSR" id="PIRSR016408-1"/>
    </source>
</evidence>
<dbReference type="PANTHER" id="PTHR45955">
    <property type="entry name" value="PHOSPHOACETYLGLUCOSAMINE MUTASE"/>
    <property type="match status" value="1"/>
</dbReference>
<evidence type="ECO:0000256" key="4">
    <source>
        <dbReference type="ARBA" id="ARBA00012731"/>
    </source>
</evidence>
<feature type="domain" description="Alpha-D-phosphohexomutase alpha/beta/alpha" evidence="19">
    <location>
        <begin position="110"/>
        <end position="172"/>
    </location>
</feature>
<dbReference type="InterPro" id="IPR016055">
    <property type="entry name" value="A-D-PHexomutase_a/b/a-I/II/III"/>
</dbReference>
<comment type="similarity">
    <text evidence="3 14">Belongs to the phosphohexose mutase family.</text>
</comment>
<evidence type="ECO:0000256" key="14">
    <source>
        <dbReference type="PIRNR" id="PIRNR016408"/>
    </source>
</evidence>
<name>A7S2H7_NEMVE</name>
<dbReference type="KEGG" id="nve:5514000"/>